<dbReference type="EMBL" id="JACIEQ010000001">
    <property type="protein sequence ID" value="MBB4020503.1"/>
    <property type="molecule type" value="Genomic_DNA"/>
</dbReference>
<feature type="domain" description="Major facilitator superfamily (MFS) profile" evidence="5">
    <location>
        <begin position="7"/>
        <end position="370"/>
    </location>
</feature>
<dbReference type="InterPro" id="IPR020846">
    <property type="entry name" value="MFS_dom"/>
</dbReference>
<feature type="transmembrane region" description="Helical" evidence="4">
    <location>
        <begin position="201"/>
        <end position="224"/>
    </location>
</feature>
<evidence type="ECO:0000256" key="3">
    <source>
        <dbReference type="ARBA" id="ARBA00023136"/>
    </source>
</evidence>
<gene>
    <name evidence="6" type="ORF">GGR17_000294</name>
</gene>
<feature type="transmembrane region" description="Helical" evidence="4">
    <location>
        <begin position="345"/>
        <end position="366"/>
    </location>
</feature>
<dbReference type="SUPFAM" id="SSF103473">
    <property type="entry name" value="MFS general substrate transporter"/>
    <property type="match status" value="1"/>
</dbReference>
<evidence type="ECO:0000313" key="7">
    <source>
        <dbReference type="Proteomes" id="UP000585681"/>
    </source>
</evidence>
<name>A0A840C6N1_9RHOB</name>
<comment type="caution">
    <text evidence="6">The sequence shown here is derived from an EMBL/GenBank/DDBJ whole genome shotgun (WGS) entry which is preliminary data.</text>
</comment>
<evidence type="ECO:0000259" key="5">
    <source>
        <dbReference type="PROSITE" id="PS50850"/>
    </source>
</evidence>
<evidence type="ECO:0000256" key="1">
    <source>
        <dbReference type="ARBA" id="ARBA00022692"/>
    </source>
</evidence>
<organism evidence="6 7">
    <name type="scientific">Actibacterium naphthalenivorans</name>
    <dbReference type="NCBI Taxonomy" id="1614693"/>
    <lineage>
        <taxon>Bacteria</taxon>
        <taxon>Pseudomonadati</taxon>
        <taxon>Pseudomonadota</taxon>
        <taxon>Alphaproteobacteria</taxon>
        <taxon>Rhodobacterales</taxon>
        <taxon>Roseobacteraceae</taxon>
        <taxon>Actibacterium</taxon>
    </lineage>
</organism>
<feature type="transmembrane region" description="Helical" evidence="4">
    <location>
        <begin position="261"/>
        <end position="278"/>
    </location>
</feature>
<keyword evidence="7" id="KW-1185">Reference proteome</keyword>
<dbReference type="GO" id="GO:0022857">
    <property type="term" value="F:transmembrane transporter activity"/>
    <property type="evidence" value="ECO:0007669"/>
    <property type="project" value="InterPro"/>
</dbReference>
<feature type="transmembrane region" description="Helical" evidence="4">
    <location>
        <begin position="73"/>
        <end position="92"/>
    </location>
</feature>
<feature type="transmembrane region" description="Helical" evidence="4">
    <location>
        <begin position="131"/>
        <end position="153"/>
    </location>
</feature>
<reference evidence="6 7" key="1">
    <citation type="submission" date="2020-08" db="EMBL/GenBank/DDBJ databases">
        <title>Genomic Encyclopedia of Type Strains, Phase IV (KMG-IV): sequencing the most valuable type-strain genomes for metagenomic binning, comparative biology and taxonomic classification.</title>
        <authorList>
            <person name="Goeker M."/>
        </authorList>
    </citation>
    <scope>NUCLEOTIDE SEQUENCE [LARGE SCALE GENOMIC DNA]</scope>
    <source>
        <strain evidence="6 7">DSM 105040</strain>
    </source>
</reference>
<dbReference type="PROSITE" id="PS50850">
    <property type="entry name" value="MFS"/>
    <property type="match status" value="1"/>
</dbReference>
<evidence type="ECO:0000256" key="2">
    <source>
        <dbReference type="ARBA" id="ARBA00022989"/>
    </source>
</evidence>
<sequence>MSRPLLDACLVLAFGYATGLELGKIAPYAVRIADNYGTGLAFSGLLTSVITLFVAIFAAFLGRPLVRIGLLPCLRAAVLLIVAGAGLFVLPLGPAGMMVARLIEGAGYVLAAVAAPAWLANAPIGSARPMFMALWGSVVPVGFAAAAALAGALPAQMPMGAQLAVFAVPVALLSLPVLAVRGVAPIRTVQADVARWGDVAWSLAVAFGLYVFLSMGFFSFLPAFAQETGLAGSGLVPLMVPLGSFATAALLPVLRRENGPALAVVGFAMAALGAFWMFSHGSLAALFLYAFACGVSSSATLASVLVAAPGEHASARTLGVMAQCGGVIAFLGVPFAGALLDHLGWEALGLALALAAGGAGAILLGARRAR</sequence>
<feature type="transmembrane region" description="Helical" evidence="4">
    <location>
        <begin position="39"/>
        <end position="61"/>
    </location>
</feature>
<keyword evidence="3 4" id="KW-0472">Membrane</keyword>
<feature type="transmembrane region" description="Helical" evidence="4">
    <location>
        <begin position="98"/>
        <end position="119"/>
    </location>
</feature>
<dbReference type="Proteomes" id="UP000585681">
    <property type="component" value="Unassembled WGS sequence"/>
</dbReference>
<dbReference type="RefSeq" id="WP_157445521.1">
    <property type="nucleotide sequence ID" value="NZ_JACIEQ010000001.1"/>
</dbReference>
<protein>
    <submittedName>
        <fullName evidence="6">Cyanate permease</fullName>
    </submittedName>
</protein>
<feature type="transmembrane region" description="Helical" evidence="4">
    <location>
        <begin position="230"/>
        <end position="254"/>
    </location>
</feature>
<dbReference type="AlphaFoldDB" id="A0A840C6N1"/>
<keyword evidence="2 4" id="KW-1133">Transmembrane helix</keyword>
<keyword evidence="1 4" id="KW-0812">Transmembrane</keyword>
<dbReference type="Gene3D" id="1.20.1250.20">
    <property type="entry name" value="MFS general substrate transporter like domains"/>
    <property type="match status" value="1"/>
</dbReference>
<dbReference type="Pfam" id="PF07690">
    <property type="entry name" value="MFS_1"/>
    <property type="match status" value="1"/>
</dbReference>
<feature type="transmembrane region" description="Helical" evidence="4">
    <location>
        <begin position="159"/>
        <end position="180"/>
    </location>
</feature>
<dbReference type="InterPro" id="IPR011701">
    <property type="entry name" value="MFS"/>
</dbReference>
<proteinExistence type="predicted"/>
<dbReference type="InterPro" id="IPR036259">
    <property type="entry name" value="MFS_trans_sf"/>
</dbReference>
<feature type="transmembrane region" description="Helical" evidence="4">
    <location>
        <begin position="284"/>
        <end position="308"/>
    </location>
</feature>
<feature type="transmembrane region" description="Helical" evidence="4">
    <location>
        <begin position="320"/>
        <end position="339"/>
    </location>
</feature>
<accession>A0A840C6N1</accession>
<evidence type="ECO:0000313" key="6">
    <source>
        <dbReference type="EMBL" id="MBB4020503.1"/>
    </source>
</evidence>
<evidence type="ECO:0000256" key="4">
    <source>
        <dbReference type="SAM" id="Phobius"/>
    </source>
</evidence>